<dbReference type="KEGG" id="rrz:CS378_09755"/>
<keyword evidence="1" id="KW-1133">Transmembrane helix</keyword>
<dbReference type="OrthoDB" id="4485293at2"/>
<dbReference type="eggNOG" id="ENOG503450B">
    <property type="taxonomic scope" value="Bacteria"/>
</dbReference>
<evidence type="ECO:0008006" key="4">
    <source>
        <dbReference type="Google" id="ProtNLM"/>
    </source>
</evidence>
<evidence type="ECO:0000313" key="3">
    <source>
        <dbReference type="Proteomes" id="UP000042997"/>
    </source>
</evidence>
<organism evidence="2 3">
    <name type="scientific">Rhodococcus ruber</name>
    <dbReference type="NCBI Taxonomy" id="1830"/>
    <lineage>
        <taxon>Bacteria</taxon>
        <taxon>Bacillati</taxon>
        <taxon>Actinomycetota</taxon>
        <taxon>Actinomycetes</taxon>
        <taxon>Mycobacteriales</taxon>
        <taxon>Nocardiaceae</taxon>
        <taxon>Rhodococcus</taxon>
    </lineage>
</organism>
<reference evidence="2 3" key="1">
    <citation type="journal article" date="2014" name="Genome Announc.">
        <title>Draft Genome Sequence of Propane- and Butane-Oxidizing Actinobacterium Rhodococcus ruber IEGM 231.</title>
        <authorList>
            <person name="Ivshina I.B."/>
            <person name="Kuyukina M.S."/>
            <person name="Krivoruchko A.V."/>
            <person name="Barbe V."/>
            <person name="Fischer C."/>
        </authorList>
    </citation>
    <scope>NUCLEOTIDE SEQUENCE [LARGE SCALE GENOMIC DNA]</scope>
</reference>
<sequence>MAAERAPEPDPDETDRSSATPFLAALAIIVVLVVGVFVAQLVSPSDRSATGTELVVRTVDDYVRAHNAGDRVAQDRLRCDRLAADRAPWAGVDGEVQLEAVENVETDDDRATADVRARSAGGEQTSTWQFVRIDDVWRICTF</sequence>
<protein>
    <recommendedName>
        <fullName evidence="4">DUF4878 domain-containing protein</fullName>
    </recommendedName>
</protein>
<keyword evidence="1" id="KW-0472">Membrane</keyword>
<feature type="transmembrane region" description="Helical" evidence="1">
    <location>
        <begin position="20"/>
        <end position="42"/>
    </location>
</feature>
<dbReference type="Proteomes" id="UP000042997">
    <property type="component" value="Unassembled WGS sequence"/>
</dbReference>
<evidence type="ECO:0000256" key="1">
    <source>
        <dbReference type="SAM" id="Phobius"/>
    </source>
</evidence>
<name>A0A098BIW9_9NOCA</name>
<evidence type="ECO:0000313" key="2">
    <source>
        <dbReference type="EMBL" id="CDZ87661.1"/>
    </source>
</evidence>
<dbReference type="GeneID" id="66837319"/>
<dbReference type="AlphaFoldDB" id="A0A098BIW9"/>
<accession>A0A098BIW9</accession>
<proteinExistence type="predicted"/>
<dbReference type="EMBL" id="CCSD01000043">
    <property type="protein sequence ID" value="CDZ87661.1"/>
    <property type="molecule type" value="Genomic_DNA"/>
</dbReference>
<gene>
    <name evidence="2" type="ORF">RHRU231_330118</name>
</gene>
<keyword evidence="1" id="KW-0812">Transmembrane</keyword>
<dbReference type="RefSeq" id="WP_010593169.1">
    <property type="nucleotide sequence ID" value="NZ_CP024315.1"/>
</dbReference>